<feature type="compositionally biased region" description="Basic and acidic residues" evidence="1">
    <location>
        <begin position="161"/>
        <end position="175"/>
    </location>
</feature>
<keyword evidence="3" id="KW-1185">Reference proteome</keyword>
<dbReference type="STRING" id="54.SAMN02745121_02648"/>
<feature type="compositionally biased region" description="Low complexity" evidence="1">
    <location>
        <begin position="74"/>
        <end position="89"/>
    </location>
</feature>
<feature type="region of interest" description="Disordered" evidence="1">
    <location>
        <begin position="1"/>
        <end position="215"/>
    </location>
</feature>
<protein>
    <submittedName>
        <fullName evidence="2">Uncharacterized protein</fullName>
    </submittedName>
</protein>
<feature type="compositionally biased region" description="Basic residues" evidence="1">
    <location>
        <begin position="1"/>
        <end position="26"/>
    </location>
</feature>
<dbReference type="Proteomes" id="UP000199400">
    <property type="component" value="Unassembled WGS sequence"/>
</dbReference>
<feature type="compositionally biased region" description="Low complexity" evidence="1">
    <location>
        <begin position="177"/>
        <end position="211"/>
    </location>
</feature>
<reference evidence="3" key="1">
    <citation type="submission" date="2016-10" db="EMBL/GenBank/DDBJ databases">
        <authorList>
            <person name="Varghese N."/>
            <person name="Submissions S."/>
        </authorList>
    </citation>
    <scope>NUCLEOTIDE SEQUENCE [LARGE SCALE GENOMIC DNA]</scope>
    <source>
        <strain evidence="3">ATCC 25963</strain>
    </source>
</reference>
<proteinExistence type="predicted"/>
<evidence type="ECO:0000256" key="1">
    <source>
        <dbReference type="SAM" id="MobiDB-lite"/>
    </source>
</evidence>
<evidence type="ECO:0000313" key="3">
    <source>
        <dbReference type="Proteomes" id="UP000199400"/>
    </source>
</evidence>
<organism evidence="2 3">
    <name type="scientific">Nannocystis exedens</name>
    <dbReference type="NCBI Taxonomy" id="54"/>
    <lineage>
        <taxon>Bacteria</taxon>
        <taxon>Pseudomonadati</taxon>
        <taxon>Myxococcota</taxon>
        <taxon>Polyangia</taxon>
        <taxon>Nannocystales</taxon>
        <taxon>Nannocystaceae</taxon>
        <taxon>Nannocystis</taxon>
    </lineage>
</organism>
<gene>
    <name evidence="2" type="ORF">SAMN02745121_02648</name>
</gene>
<dbReference type="EMBL" id="FOMX01000007">
    <property type="protein sequence ID" value="SFE00778.1"/>
    <property type="molecule type" value="Genomic_DNA"/>
</dbReference>
<name>A0A1I1X2D8_9BACT</name>
<evidence type="ECO:0000313" key="2">
    <source>
        <dbReference type="EMBL" id="SFE00778.1"/>
    </source>
</evidence>
<sequence length="334" mass="35763">MHRKPCRKRHVQSVSRRLPRTRRQKAARGSGGRKPTPLTAPPSIAAPHRTSPRPVNRALTTSPPRGSSRRAARRPPLTTSLASALALEPSSRETARRPPLTTSLASAVALEPSSRETARRPPLTTSLASAVALEPSSREQARRPPLTTSRPPAPLGTPHLARVDAHGERDVDRRRASPVAAPSSRRASAPAPGEARPSSPCEAPRAAAPSGRARRFQRSIAATRPIARTRTHGPALACCPRPSRPVPRPCSAPRDDLRDRARFGAPPSSPLCSEVLAPNCLLRGLPAFSTRVSRLGDVSLGTCDFSATPEGPRMFQVWGHTQERGSTISLRPGC</sequence>
<accession>A0A1I1X2D8</accession>
<dbReference type="AlphaFoldDB" id="A0A1I1X2D8"/>